<proteinExistence type="predicted"/>
<name>A0ABN3MBM2_9MICO</name>
<sequence>MALAVTIGFAHHCFAIADPARPGPWLGALAMTLLAVAHIKRLGEFREDKRLHCLCPVPGLMEALISRKDESHGSTEEVPGGASGASDQDGRRSAA</sequence>
<organism evidence="2 3">
    <name type="scientific">Terrabacter carboxydivorans</name>
    <dbReference type="NCBI Taxonomy" id="619730"/>
    <lineage>
        <taxon>Bacteria</taxon>
        <taxon>Bacillati</taxon>
        <taxon>Actinomycetota</taxon>
        <taxon>Actinomycetes</taxon>
        <taxon>Micrococcales</taxon>
        <taxon>Intrasporangiaceae</taxon>
        <taxon>Terrabacter</taxon>
    </lineage>
</organism>
<evidence type="ECO:0000313" key="3">
    <source>
        <dbReference type="Proteomes" id="UP001500730"/>
    </source>
</evidence>
<feature type="region of interest" description="Disordered" evidence="1">
    <location>
        <begin position="66"/>
        <end position="95"/>
    </location>
</feature>
<reference evidence="2 3" key="1">
    <citation type="journal article" date="2019" name="Int. J. Syst. Evol. Microbiol.">
        <title>The Global Catalogue of Microorganisms (GCM) 10K type strain sequencing project: providing services to taxonomists for standard genome sequencing and annotation.</title>
        <authorList>
            <consortium name="The Broad Institute Genomics Platform"/>
            <consortium name="The Broad Institute Genome Sequencing Center for Infectious Disease"/>
            <person name="Wu L."/>
            <person name="Ma J."/>
        </authorList>
    </citation>
    <scope>NUCLEOTIDE SEQUENCE [LARGE SCALE GENOMIC DNA]</scope>
    <source>
        <strain evidence="2 3">JCM 16259</strain>
    </source>
</reference>
<keyword evidence="3" id="KW-1185">Reference proteome</keyword>
<evidence type="ECO:0000256" key="1">
    <source>
        <dbReference type="SAM" id="MobiDB-lite"/>
    </source>
</evidence>
<dbReference type="EMBL" id="BAAARE010000026">
    <property type="protein sequence ID" value="GAA2499087.1"/>
    <property type="molecule type" value="Genomic_DNA"/>
</dbReference>
<gene>
    <name evidence="2" type="ORF">GCM10009858_41770</name>
</gene>
<evidence type="ECO:0000313" key="2">
    <source>
        <dbReference type="EMBL" id="GAA2499087.1"/>
    </source>
</evidence>
<comment type="caution">
    <text evidence="2">The sequence shown here is derived from an EMBL/GenBank/DDBJ whole genome shotgun (WGS) entry which is preliminary data.</text>
</comment>
<feature type="compositionally biased region" description="Basic and acidic residues" evidence="1">
    <location>
        <begin position="66"/>
        <end position="75"/>
    </location>
</feature>
<dbReference type="Proteomes" id="UP001500730">
    <property type="component" value="Unassembled WGS sequence"/>
</dbReference>
<protein>
    <submittedName>
        <fullName evidence="2">Uncharacterized protein</fullName>
    </submittedName>
</protein>
<accession>A0ABN3MBM2</accession>